<proteinExistence type="predicted"/>
<evidence type="ECO:0000313" key="2">
    <source>
        <dbReference type="EMBL" id="TYA71367.1"/>
    </source>
</evidence>
<dbReference type="Pfam" id="PF08818">
    <property type="entry name" value="DUF1801"/>
    <property type="match status" value="1"/>
</dbReference>
<protein>
    <submittedName>
        <fullName evidence="2">DUF1801 domain-containing protein</fullName>
    </submittedName>
</protein>
<evidence type="ECO:0000259" key="1">
    <source>
        <dbReference type="Pfam" id="PF08818"/>
    </source>
</evidence>
<dbReference type="AlphaFoldDB" id="A0A5D0HMW3"/>
<sequence length="129" mass="14935">MGMKGPMPSYDTIDDYIKNQSAEAQKILSELRNIIMEAAPDATEVINYKIPSFTLVPKGKKEQQIMMAAYAKFVSFYPFPTTLKKFSKELKNYKLGKGTVQFPFNEPLPKELILKMVRFRKEEIEKTWS</sequence>
<reference evidence="2 3" key="1">
    <citation type="submission" date="2019-08" db="EMBL/GenBank/DDBJ databases">
        <title>Seonamhaeicola sediminis sp. nov., isolated from marine sediment.</title>
        <authorList>
            <person name="Cao W.R."/>
        </authorList>
    </citation>
    <scope>NUCLEOTIDE SEQUENCE [LARGE SCALE GENOMIC DNA]</scope>
    <source>
        <strain evidence="2 3">B011</strain>
    </source>
</reference>
<dbReference type="InterPro" id="IPR014922">
    <property type="entry name" value="YdhG-like"/>
</dbReference>
<keyword evidence="3" id="KW-1185">Reference proteome</keyword>
<dbReference type="SUPFAM" id="SSF159888">
    <property type="entry name" value="YdhG-like"/>
    <property type="match status" value="1"/>
</dbReference>
<comment type="caution">
    <text evidence="2">The sequence shown here is derived from an EMBL/GenBank/DDBJ whole genome shotgun (WGS) entry which is preliminary data.</text>
</comment>
<dbReference type="RefSeq" id="WP_148544355.1">
    <property type="nucleotide sequence ID" value="NZ_VSDQ01000718.1"/>
</dbReference>
<evidence type="ECO:0000313" key="3">
    <source>
        <dbReference type="Proteomes" id="UP000323930"/>
    </source>
</evidence>
<dbReference type="Gene3D" id="3.90.1150.200">
    <property type="match status" value="1"/>
</dbReference>
<dbReference type="OrthoDB" id="115213at2"/>
<gene>
    <name evidence="2" type="ORF">FUA24_17440</name>
</gene>
<name>A0A5D0HMW3_9FLAO</name>
<accession>A0A5D0HMW3</accession>
<organism evidence="2 3">
    <name type="scientific">Seonamhaeicola marinus</name>
    <dbReference type="NCBI Taxonomy" id="1912246"/>
    <lineage>
        <taxon>Bacteria</taxon>
        <taxon>Pseudomonadati</taxon>
        <taxon>Bacteroidota</taxon>
        <taxon>Flavobacteriia</taxon>
        <taxon>Flavobacteriales</taxon>
        <taxon>Flavobacteriaceae</taxon>
    </lineage>
</organism>
<dbReference type="Proteomes" id="UP000323930">
    <property type="component" value="Unassembled WGS sequence"/>
</dbReference>
<dbReference type="EMBL" id="VSDQ01000718">
    <property type="protein sequence ID" value="TYA71367.1"/>
    <property type="molecule type" value="Genomic_DNA"/>
</dbReference>
<feature type="domain" description="YdhG-like" evidence="1">
    <location>
        <begin position="25"/>
        <end position="119"/>
    </location>
</feature>